<protein>
    <recommendedName>
        <fullName evidence="1">PilZ domain-containing protein</fullName>
    </recommendedName>
</protein>
<dbReference type="SUPFAM" id="SSF141371">
    <property type="entry name" value="PilZ domain-like"/>
    <property type="match status" value="1"/>
</dbReference>
<reference evidence="4 5" key="1">
    <citation type="submission" date="2014-02" db="EMBL/GenBank/DDBJ databases">
        <title>The small core and large imbalanced accessory genome model reveals a collaborative survival strategy of Sorangium cellulosum strains in nature.</title>
        <authorList>
            <person name="Han K."/>
            <person name="Peng R."/>
            <person name="Blom J."/>
            <person name="Li Y.-Z."/>
        </authorList>
    </citation>
    <scope>NUCLEOTIDE SEQUENCE [LARGE SCALE GENOMIC DNA]</scope>
    <source>
        <strain evidence="3 4">So0007-03</strain>
        <strain evidence="2 5">So0157-18</strain>
    </source>
</reference>
<dbReference type="Gene3D" id="2.40.10.220">
    <property type="entry name" value="predicted glycosyltransferase like domains"/>
    <property type="match status" value="1"/>
</dbReference>
<gene>
    <name evidence="2" type="ORF">BE04_23915</name>
    <name evidence="3" type="ORF">BE21_52420</name>
</gene>
<feature type="domain" description="PilZ" evidence="1">
    <location>
        <begin position="8"/>
        <end position="106"/>
    </location>
</feature>
<dbReference type="GO" id="GO:0035438">
    <property type="term" value="F:cyclic-di-GMP binding"/>
    <property type="evidence" value="ECO:0007669"/>
    <property type="project" value="InterPro"/>
</dbReference>
<evidence type="ECO:0000259" key="1">
    <source>
        <dbReference type="Pfam" id="PF07238"/>
    </source>
</evidence>
<evidence type="ECO:0000313" key="2">
    <source>
        <dbReference type="EMBL" id="KYF57715.1"/>
    </source>
</evidence>
<evidence type="ECO:0000313" key="4">
    <source>
        <dbReference type="Proteomes" id="UP000075502"/>
    </source>
</evidence>
<evidence type="ECO:0000313" key="5">
    <source>
        <dbReference type="Proteomes" id="UP000075604"/>
    </source>
</evidence>
<dbReference type="AlphaFoldDB" id="A0A150PPU1"/>
<comment type="caution">
    <text evidence="2">The sequence shown here is derived from an EMBL/GenBank/DDBJ whole genome shotgun (WGS) entry which is preliminary data.</text>
</comment>
<name>A0A150PPU1_SORCE</name>
<dbReference type="Proteomes" id="UP000075604">
    <property type="component" value="Unassembled WGS sequence"/>
</dbReference>
<dbReference type="Proteomes" id="UP000075502">
    <property type="component" value="Unassembled WGS sequence"/>
</dbReference>
<proteinExistence type="predicted"/>
<organism evidence="2 5">
    <name type="scientific">Sorangium cellulosum</name>
    <name type="common">Polyangium cellulosum</name>
    <dbReference type="NCBI Taxonomy" id="56"/>
    <lineage>
        <taxon>Bacteria</taxon>
        <taxon>Pseudomonadati</taxon>
        <taxon>Myxococcota</taxon>
        <taxon>Polyangia</taxon>
        <taxon>Polyangiales</taxon>
        <taxon>Polyangiaceae</taxon>
        <taxon>Sorangium</taxon>
    </lineage>
</organism>
<evidence type="ECO:0000313" key="3">
    <source>
        <dbReference type="EMBL" id="KYG03291.1"/>
    </source>
</evidence>
<dbReference type="EMBL" id="JELX01001768">
    <property type="protein sequence ID" value="KYF57715.1"/>
    <property type="molecule type" value="Genomic_DNA"/>
</dbReference>
<accession>A0A150PPU1</accession>
<dbReference type="EMBL" id="JEME01002748">
    <property type="protein sequence ID" value="KYG03291.1"/>
    <property type="molecule type" value="Genomic_DNA"/>
</dbReference>
<sequence>MAVRDHFRAHARRRVDLGATLRDRQSIEEHGVRIRDLGLGGAGIELSEAQLASELLDPEAAVTLEVTTPNLWDPLSLRGRIAWIRRGPAGRPARAGVRFEHHDAGALYALYQLLGTERFDL</sequence>
<dbReference type="Pfam" id="PF07238">
    <property type="entry name" value="PilZ"/>
    <property type="match status" value="1"/>
</dbReference>
<dbReference type="InterPro" id="IPR009875">
    <property type="entry name" value="PilZ_domain"/>
</dbReference>